<evidence type="ECO:0000313" key="9">
    <source>
        <dbReference type="Proteomes" id="UP000824208"/>
    </source>
</evidence>
<keyword evidence="2" id="KW-0032">Aminotransferase</keyword>
<evidence type="ECO:0000256" key="1">
    <source>
        <dbReference type="ARBA" id="ARBA00001933"/>
    </source>
</evidence>
<proteinExistence type="inferred from homology"/>
<reference evidence="8" key="1">
    <citation type="journal article" date="2021" name="PeerJ">
        <title>Extensive microbial diversity within the chicken gut microbiome revealed by metagenomics and culture.</title>
        <authorList>
            <person name="Gilroy R."/>
            <person name="Ravi A."/>
            <person name="Getino M."/>
            <person name="Pursley I."/>
            <person name="Horton D.L."/>
            <person name="Alikhan N.F."/>
            <person name="Baker D."/>
            <person name="Gharbi K."/>
            <person name="Hall N."/>
            <person name="Watson M."/>
            <person name="Adriaenssens E.M."/>
            <person name="Foster-Nyarko E."/>
            <person name="Jarju S."/>
            <person name="Secka A."/>
            <person name="Antonio M."/>
            <person name="Oren A."/>
            <person name="Chaudhuri R.R."/>
            <person name="La Ragione R."/>
            <person name="Hildebrand F."/>
            <person name="Pallen M.J."/>
        </authorList>
    </citation>
    <scope>NUCLEOTIDE SEQUENCE</scope>
    <source>
        <strain evidence="8">CHK189-11263</strain>
    </source>
</reference>
<evidence type="ECO:0000256" key="7">
    <source>
        <dbReference type="RuleBase" id="RU003560"/>
    </source>
</evidence>
<dbReference type="PANTHER" id="PTHR11986">
    <property type="entry name" value="AMINOTRANSFERASE CLASS III"/>
    <property type="match status" value="1"/>
</dbReference>
<accession>A0A9D2S5J6</accession>
<dbReference type="AlphaFoldDB" id="A0A9D2S5J6"/>
<evidence type="ECO:0000256" key="6">
    <source>
        <dbReference type="ARBA" id="ARBA00029440"/>
    </source>
</evidence>
<keyword evidence="4" id="KW-0808">Transferase</keyword>
<dbReference type="NCBIfam" id="TIGR00707">
    <property type="entry name" value="argD"/>
    <property type="match status" value="1"/>
</dbReference>
<evidence type="ECO:0000313" key="8">
    <source>
        <dbReference type="EMBL" id="HJB56836.1"/>
    </source>
</evidence>
<dbReference type="EMBL" id="DWYC01000048">
    <property type="protein sequence ID" value="HJB56836.1"/>
    <property type="molecule type" value="Genomic_DNA"/>
</dbReference>
<dbReference type="InterPro" id="IPR005814">
    <property type="entry name" value="Aminotrans_3"/>
</dbReference>
<sequence>MNHAELVALDHHYTLQTYARNDVDIDHGSNATLYDLAGKKYIDFTSGIGVLSVGTAHPKWVAAITEQAGKLAHISNLYYTQPYAKLARELCRRTGMAGVFFGNSGAEANEGLIKLARKYSFDRYGPGRSTVLTLNNSFHGRTITTLNATGQEALHNYFFPFTEGFRYLNAGDFQALAGEEGKGDVCAVLLELVQGEGGVLPLEKDYVQAVAETCARNNWLLLVDEVQTGVGRTGTLFAFQQYGVTPDALSFAKGIAGGLPMGGFLVGEKCRDTLGAGTHGSTFGGNPVCAAGALAVLEILDEALLKEVGEKGAYLRRRIEAMALPSLGRTRGLGLMIGVEVAPGYSNKDLSARLNRAGLLTLTAGPGLRFLPPLTITWEELDQGLAVLEETLRGMEEPEFSDEVRQ</sequence>
<dbReference type="InterPro" id="IPR050103">
    <property type="entry name" value="Class-III_PLP-dep_AT"/>
</dbReference>
<dbReference type="GO" id="GO:0008483">
    <property type="term" value="F:transaminase activity"/>
    <property type="evidence" value="ECO:0007669"/>
    <property type="project" value="UniProtKB-KW"/>
</dbReference>
<dbReference type="PANTHER" id="PTHR11986:SF79">
    <property type="entry name" value="ACETYLORNITHINE AMINOTRANSFERASE, MITOCHONDRIAL"/>
    <property type="match status" value="1"/>
</dbReference>
<gene>
    <name evidence="8" type="ORF">H9714_04710</name>
</gene>
<dbReference type="GO" id="GO:0030170">
    <property type="term" value="F:pyridoxal phosphate binding"/>
    <property type="evidence" value="ECO:0007669"/>
    <property type="project" value="InterPro"/>
</dbReference>
<dbReference type="Pfam" id="PF00202">
    <property type="entry name" value="Aminotran_3"/>
    <property type="match status" value="1"/>
</dbReference>
<evidence type="ECO:0000256" key="3">
    <source>
        <dbReference type="ARBA" id="ARBA00022605"/>
    </source>
</evidence>
<keyword evidence="5 7" id="KW-0663">Pyridoxal phosphate</keyword>
<evidence type="ECO:0000256" key="4">
    <source>
        <dbReference type="ARBA" id="ARBA00022679"/>
    </source>
</evidence>
<dbReference type="InterPro" id="IPR049704">
    <property type="entry name" value="Aminotrans_3_PPA_site"/>
</dbReference>
<dbReference type="Gene3D" id="3.40.640.10">
    <property type="entry name" value="Type I PLP-dependent aspartate aminotransferase-like (Major domain)"/>
    <property type="match status" value="1"/>
</dbReference>
<organism evidence="8 9">
    <name type="scientific">Candidatus Flavonifractor intestinipullorum</name>
    <dbReference type="NCBI Taxonomy" id="2838587"/>
    <lineage>
        <taxon>Bacteria</taxon>
        <taxon>Bacillati</taxon>
        <taxon>Bacillota</taxon>
        <taxon>Clostridia</taxon>
        <taxon>Eubacteriales</taxon>
        <taxon>Oscillospiraceae</taxon>
        <taxon>Flavonifractor</taxon>
    </lineage>
</organism>
<keyword evidence="3" id="KW-0028">Amino-acid biosynthesis</keyword>
<comment type="caution">
    <text evidence="8">The sequence shown here is derived from an EMBL/GenBank/DDBJ whole genome shotgun (WGS) entry which is preliminary data.</text>
</comment>
<dbReference type="PIRSF" id="PIRSF000521">
    <property type="entry name" value="Transaminase_4ab_Lys_Orn"/>
    <property type="match status" value="1"/>
</dbReference>
<dbReference type="PROSITE" id="PS00600">
    <property type="entry name" value="AA_TRANSFER_CLASS_3"/>
    <property type="match status" value="1"/>
</dbReference>
<dbReference type="GO" id="GO:0042802">
    <property type="term" value="F:identical protein binding"/>
    <property type="evidence" value="ECO:0007669"/>
    <property type="project" value="TreeGrafter"/>
</dbReference>
<dbReference type="Proteomes" id="UP000824208">
    <property type="component" value="Unassembled WGS sequence"/>
</dbReference>
<protein>
    <submittedName>
        <fullName evidence="8">Acetylornithine/succinylornithine family transaminase</fullName>
    </submittedName>
</protein>
<name>A0A9D2S5J6_9FIRM</name>
<dbReference type="SUPFAM" id="SSF53383">
    <property type="entry name" value="PLP-dependent transferases"/>
    <property type="match status" value="1"/>
</dbReference>
<reference evidence="8" key="2">
    <citation type="submission" date="2021-04" db="EMBL/GenBank/DDBJ databases">
        <authorList>
            <person name="Gilroy R."/>
        </authorList>
    </citation>
    <scope>NUCLEOTIDE SEQUENCE</scope>
    <source>
        <strain evidence="8">CHK189-11263</strain>
    </source>
</reference>
<dbReference type="InterPro" id="IPR004636">
    <property type="entry name" value="AcOrn/SuccOrn_fam"/>
</dbReference>
<evidence type="ECO:0000256" key="2">
    <source>
        <dbReference type="ARBA" id="ARBA00022576"/>
    </source>
</evidence>
<dbReference type="InterPro" id="IPR015424">
    <property type="entry name" value="PyrdxlP-dep_Trfase"/>
</dbReference>
<dbReference type="CDD" id="cd00610">
    <property type="entry name" value="OAT_like"/>
    <property type="match status" value="1"/>
</dbReference>
<evidence type="ECO:0000256" key="5">
    <source>
        <dbReference type="ARBA" id="ARBA00022898"/>
    </source>
</evidence>
<comment type="pathway">
    <text evidence="6">Amino-acid biosynthesis.</text>
</comment>
<dbReference type="NCBIfam" id="NF002325">
    <property type="entry name" value="PRK01278.1"/>
    <property type="match status" value="1"/>
</dbReference>
<dbReference type="InterPro" id="IPR015422">
    <property type="entry name" value="PyrdxlP-dep_Trfase_small"/>
</dbReference>
<dbReference type="Gene3D" id="3.90.1150.10">
    <property type="entry name" value="Aspartate Aminotransferase, domain 1"/>
    <property type="match status" value="1"/>
</dbReference>
<comment type="similarity">
    <text evidence="7">Belongs to the class-III pyridoxal-phosphate-dependent aminotransferase family.</text>
</comment>
<dbReference type="GO" id="GO:0006526">
    <property type="term" value="P:L-arginine biosynthetic process"/>
    <property type="evidence" value="ECO:0007669"/>
    <property type="project" value="UniProtKB-ARBA"/>
</dbReference>
<dbReference type="FunFam" id="3.40.640.10:FF:000004">
    <property type="entry name" value="Acetylornithine aminotransferase"/>
    <property type="match status" value="1"/>
</dbReference>
<comment type="cofactor">
    <cofactor evidence="1">
        <name>pyridoxal 5'-phosphate</name>
        <dbReference type="ChEBI" id="CHEBI:597326"/>
    </cofactor>
</comment>
<dbReference type="InterPro" id="IPR015421">
    <property type="entry name" value="PyrdxlP-dep_Trfase_major"/>
</dbReference>